<dbReference type="EMBL" id="CAJNRG010005815">
    <property type="protein sequence ID" value="CAF2080527.1"/>
    <property type="molecule type" value="Genomic_DNA"/>
</dbReference>
<dbReference type="Proteomes" id="UP000663834">
    <property type="component" value="Unassembled WGS sequence"/>
</dbReference>
<dbReference type="EMBL" id="CAJNOW010004911">
    <property type="protein sequence ID" value="CAF1433670.1"/>
    <property type="molecule type" value="Genomic_DNA"/>
</dbReference>
<evidence type="ECO:0000313" key="7">
    <source>
        <dbReference type="EMBL" id="CAF1443293.1"/>
    </source>
</evidence>
<evidence type="ECO:0000313" key="9">
    <source>
        <dbReference type="EMBL" id="CAF2080527.1"/>
    </source>
</evidence>
<dbReference type="GO" id="GO:0004553">
    <property type="term" value="F:hydrolase activity, hydrolyzing O-glycosyl compounds"/>
    <property type="evidence" value="ECO:0007669"/>
    <property type="project" value="InterPro"/>
</dbReference>
<dbReference type="EMBL" id="CAJNRE010002491">
    <property type="protein sequence ID" value="CAF1981091.1"/>
    <property type="molecule type" value="Genomic_DNA"/>
</dbReference>
<organism evidence="6 11">
    <name type="scientific">Rotaria magnacalcarata</name>
    <dbReference type="NCBI Taxonomy" id="392030"/>
    <lineage>
        <taxon>Eukaryota</taxon>
        <taxon>Metazoa</taxon>
        <taxon>Spiralia</taxon>
        <taxon>Gnathifera</taxon>
        <taxon>Rotifera</taxon>
        <taxon>Eurotatoria</taxon>
        <taxon>Bdelloidea</taxon>
        <taxon>Philodinida</taxon>
        <taxon>Philodinidae</taxon>
        <taxon>Rotaria</taxon>
    </lineage>
</organism>
<evidence type="ECO:0000313" key="6">
    <source>
        <dbReference type="EMBL" id="CAF1433670.1"/>
    </source>
</evidence>
<keyword evidence="2" id="KW-0378">Hydrolase</keyword>
<evidence type="ECO:0000256" key="2">
    <source>
        <dbReference type="ARBA" id="ARBA00022801"/>
    </source>
</evidence>
<accession>A0A815NEN5</accession>
<protein>
    <recommendedName>
        <fullName evidence="5">Glycoside hydrolase family 5 domain-containing protein</fullName>
    </recommendedName>
</protein>
<dbReference type="InterPro" id="IPR017853">
    <property type="entry name" value="GH"/>
</dbReference>
<evidence type="ECO:0000259" key="5">
    <source>
        <dbReference type="Pfam" id="PF00150"/>
    </source>
</evidence>
<comment type="similarity">
    <text evidence="1">Belongs to the glycosyl hydrolase 5 (cellulase A) family.</text>
</comment>
<dbReference type="Proteomes" id="UP000663887">
    <property type="component" value="Unassembled WGS sequence"/>
</dbReference>
<dbReference type="GO" id="GO:0000272">
    <property type="term" value="P:polysaccharide catabolic process"/>
    <property type="evidence" value="ECO:0007669"/>
    <property type="project" value="InterPro"/>
</dbReference>
<dbReference type="Gene3D" id="3.20.20.80">
    <property type="entry name" value="Glycosidases"/>
    <property type="match status" value="1"/>
</dbReference>
<name>A0A815NEN5_9BILA</name>
<dbReference type="PANTHER" id="PTHR31308">
    <property type="match status" value="1"/>
</dbReference>
<feature type="chain" id="PRO_5035687771" description="Glycoside hydrolase family 5 domain-containing protein" evidence="4">
    <location>
        <begin position="27"/>
        <end position="672"/>
    </location>
</feature>
<dbReference type="EMBL" id="CAJNRF010009264">
    <property type="protein sequence ID" value="CAF2108346.1"/>
    <property type="molecule type" value="Genomic_DNA"/>
</dbReference>
<gene>
    <name evidence="7" type="ORF">CJN711_LOCUS24179</name>
    <name evidence="6" type="ORF">KQP761_LOCUS11173</name>
    <name evidence="8" type="ORF">MBJ925_LOCUS7292</name>
    <name evidence="10" type="ORF">WKI299_LOCUS21776</name>
    <name evidence="9" type="ORF">XDN619_LOCUS14624</name>
</gene>
<dbReference type="Proteomes" id="UP000663824">
    <property type="component" value="Unassembled WGS sequence"/>
</dbReference>
<feature type="signal peptide" evidence="4">
    <location>
        <begin position="1"/>
        <end position="26"/>
    </location>
</feature>
<comment type="caution">
    <text evidence="6">The sequence shown here is derived from an EMBL/GenBank/DDBJ whole genome shotgun (WGS) entry which is preliminary data.</text>
</comment>
<dbReference type="InterPro" id="IPR052066">
    <property type="entry name" value="Glycosphingolipid_Hydrolases"/>
</dbReference>
<dbReference type="AlphaFoldDB" id="A0A815NEN5"/>
<evidence type="ECO:0000313" key="10">
    <source>
        <dbReference type="EMBL" id="CAF2108346.1"/>
    </source>
</evidence>
<evidence type="ECO:0000313" key="11">
    <source>
        <dbReference type="Proteomes" id="UP000663834"/>
    </source>
</evidence>
<feature type="domain" description="Glycoside hydrolase family 5" evidence="5">
    <location>
        <begin position="112"/>
        <end position="453"/>
    </location>
</feature>
<evidence type="ECO:0000256" key="3">
    <source>
        <dbReference type="ARBA" id="ARBA00023295"/>
    </source>
</evidence>
<evidence type="ECO:0000256" key="4">
    <source>
        <dbReference type="SAM" id="SignalP"/>
    </source>
</evidence>
<dbReference type="Proteomes" id="UP000663856">
    <property type="component" value="Unassembled WGS sequence"/>
</dbReference>
<evidence type="ECO:0000256" key="1">
    <source>
        <dbReference type="ARBA" id="ARBA00005641"/>
    </source>
</evidence>
<keyword evidence="4" id="KW-0732">Signal</keyword>
<sequence>MLKLPLLKLTILILSIGVCTIRCSSSMQWLHVVQPNLTAGHYGYIADEYGRHVILRGVDVETEQRNIPADQDRPIDPSLYDGRCPSNNNVYQEPPTCDIDYGKGMYNINDEWYSHNDFAQIRRWGFNVIRLCLSWSALEPTPGNYSKMYLERVEQIVNWASEQQVYVILDMHEDLYSRYIFGDKEHEVPPYLTASDGQDGAPQWAVMTEDWPALALFGIGNLNLAMMKAFDNFYNNAVPPNCTQGDAPGPGLQDHYIGAIAFLAKAFVNNSAVLGFEIMNEPEPGSHADQYTFSSDYLYPFYKRVIQAITGVRDGLPDCPKHAPTGSNCSYPSLGIHDQQHLFFFEPTAFRNLLDYSPQYSVPFTSYENIVYAPHVYTHVFTIDSILHINESNYPPSFDFAYESALNESIGLQSAILVTEFGCGTDADERLLIPTVESQDKAMMSATIWPWKNNCFQEGCETSWSLYDSGTLNGTYATQNGPERPNRVRILSRVHPRGVIGQLKQYFHNTTTSSFTMTANCFNKTLLLSSNETIVYIPRRLNSSVVNVTGEAKLLRIIQNPDESRLVIINPTCNGQYHLFVGNNTNQILELYQQTLKTKNSNVELKNHQETIESMKKAYELFQLLHIAAVKIGETFASTSSKFANKLAALQHAVEINIKDIIPLLNKHRKQL</sequence>
<dbReference type="Proteomes" id="UP000663855">
    <property type="component" value="Unassembled WGS sequence"/>
</dbReference>
<proteinExistence type="inferred from homology"/>
<dbReference type="SUPFAM" id="SSF51445">
    <property type="entry name" value="(Trans)glycosidases"/>
    <property type="match status" value="1"/>
</dbReference>
<dbReference type="OrthoDB" id="9971853at2759"/>
<dbReference type="PANTHER" id="PTHR31308:SF3">
    <property type="entry name" value="ENDOGLYCOCERAMIDASE"/>
    <property type="match status" value="1"/>
</dbReference>
<reference evidence="6" key="1">
    <citation type="submission" date="2021-02" db="EMBL/GenBank/DDBJ databases">
        <authorList>
            <person name="Nowell W R."/>
        </authorList>
    </citation>
    <scope>NUCLEOTIDE SEQUENCE</scope>
</reference>
<dbReference type="EMBL" id="CAJNOV010011275">
    <property type="protein sequence ID" value="CAF1443293.1"/>
    <property type="molecule type" value="Genomic_DNA"/>
</dbReference>
<keyword evidence="3" id="KW-0326">Glycosidase</keyword>
<dbReference type="Pfam" id="PF00150">
    <property type="entry name" value="Cellulase"/>
    <property type="match status" value="1"/>
</dbReference>
<evidence type="ECO:0000313" key="8">
    <source>
        <dbReference type="EMBL" id="CAF1981091.1"/>
    </source>
</evidence>
<dbReference type="InterPro" id="IPR001547">
    <property type="entry name" value="Glyco_hydro_5"/>
</dbReference>